<sequence>MATPAAPRASTIIRPEDTTPATDHPSEPGTGVTVTEVLGHANAATHIAVAIVEIAPGGHVQGHLHPFEESFFVLQGTPLLNLAGTHYQLTERDFGLVPFAHGHAWANLSDEPVRLLRLYAPQPRPMNGRAPWGVYAAPDVEPPTSGRAVVELSPLNPYVGHFEESDMAPPGSISMPGYHGANIQNVQIRMMVDDLLGARQHTMFMVQFTPSDAIPVTAKEHFHTFEELYYLIGGKAMASFDGVTTPVQAGDLIFAPTGASHGFTPIGDEPVCWIEAQSPLPPAANGFTFHNDWADLTPLG</sequence>
<evidence type="ECO:0000256" key="1">
    <source>
        <dbReference type="SAM" id="MobiDB-lite"/>
    </source>
</evidence>
<dbReference type="SUPFAM" id="SSF51182">
    <property type="entry name" value="RmlC-like cupins"/>
    <property type="match status" value="1"/>
</dbReference>
<dbReference type="PANTHER" id="PTHR43346">
    <property type="entry name" value="LIGAND BINDING DOMAIN PROTEIN, PUTATIVE (AFU_ORTHOLOGUE AFUA_6G14370)-RELATED"/>
    <property type="match status" value="1"/>
</dbReference>
<protein>
    <recommendedName>
        <fullName evidence="2">Cupin type-2 domain-containing protein</fullName>
    </recommendedName>
</protein>
<organism evidence="3 4">
    <name type="scientific">Nocardioides humi</name>
    <dbReference type="NCBI Taxonomy" id="449461"/>
    <lineage>
        <taxon>Bacteria</taxon>
        <taxon>Bacillati</taxon>
        <taxon>Actinomycetota</taxon>
        <taxon>Actinomycetes</taxon>
        <taxon>Propionibacteriales</taxon>
        <taxon>Nocardioidaceae</taxon>
        <taxon>Nocardioides</taxon>
    </lineage>
</organism>
<dbReference type="Pfam" id="PF07883">
    <property type="entry name" value="Cupin_2"/>
    <property type="match status" value="2"/>
</dbReference>
<reference evidence="3 4" key="1">
    <citation type="journal article" date="2019" name="Int. J. Syst. Evol. Microbiol.">
        <title>The Global Catalogue of Microorganisms (GCM) 10K type strain sequencing project: providing services to taxonomists for standard genome sequencing and annotation.</title>
        <authorList>
            <consortium name="The Broad Institute Genomics Platform"/>
            <consortium name="The Broad Institute Genome Sequencing Center for Infectious Disease"/>
            <person name="Wu L."/>
            <person name="Ma J."/>
        </authorList>
    </citation>
    <scope>NUCLEOTIDE SEQUENCE [LARGE SCALE GENOMIC DNA]</scope>
    <source>
        <strain evidence="3 4">JCM 14942</strain>
    </source>
</reference>
<dbReference type="InterPro" id="IPR014710">
    <property type="entry name" value="RmlC-like_jellyroll"/>
</dbReference>
<dbReference type="InterPro" id="IPR013096">
    <property type="entry name" value="Cupin_2"/>
</dbReference>
<evidence type="ECO:0000313" key="4">
    <source>
        <dbReference type="Proteomes" id="UP001500842"/>
    </source>
</evidence>
<proteinExistence type="predicted"/>
<comment type="caution">
    <text evidence="3">The sequence shown here is derived from an EMBL/GenBank/DDBJ whole genome shotgun (WGS) entry which is preliminary data.</text>
</comment>
<dbReference type="InterPro" id="IPR052538">
    <property type="entry name" value="Flavonoid_dioxygenase-like"/>
</dbReference>
<feature type="domain" description="Cupin type-2" evidence="2">
    <location>
        <begin position="51"/>
        <end position="116"/>
    </location>
</feature>
<dbReference type="EMBL" id="BAAAOR010000041">
    <property type="protein sequence ID" value="GAA1545777.1"/>
    <property type="molecule type" value="Genomic_DNA"/>
</dbReference>
<gene>
    <name evidence="3" type="ORF">GCM10009788_55180</name>
</gene>
<name>A0ABN2BQV8_9ACTN</name>
<dbReference type="InterPro" id="IPR011051">
    <property type="entry name" value="RmlC_Cupin_sf"/>
</dbReference>
<dbReference type="RefSeq" id="WP_141005632.1">
    <property type="nucleotide sequence ID" value="NZ_BAAAOR010000041.1"/>
</dbReference>
<evidence type="ECO:0000313" key="3">
    <source>
        <dbReference type="EMBL" id="GAA1545777.1"/>
    </source>
</evidence>
<dbReference type="PANTHER" id="PTHR43346:SF1">
    <property type="entry name" value="QUERCETIN 2,3-DIOXYGENASE-RELATED"/>
    <property type="match status" value="1"/>
</dbReference>
<keyword evidence="4" id="KW-1185">Reference proteome</keyword>
<evidence type="ECO:0000259" key="2">
    <source>
        <dbReference type="Pfam" id="PF07883"/>
    </source>
</evidence>
<feature type="domain" description="Cupin type-2" evidence="2">
    <location>
        <begin position="217"/>
        <end position="274"/>
    </location>
</feature>
<dbReference type="Proteomes" id="UP001500842">
    <property type="component" value="Unassembled WGS sequence"/>
</dbReference>
<accession>A0ABN2BQV8</accession>
<feature type="region of interest" description="Disordered" evidence="1">
    <location>
        <begin position="1"/>
        <end position="29"/>
    </location>
</feature>
<dbReference type="Gene3D" id="2.60.120.10">
    <property type="entry name" value="Jelly Rolls"/>
    <property type="match status" value="2"/>
</dbReference>